<feature type="non-terminal residue" evidence="1">
    <location>
        <position position="118"/>
    </location>
</feature>
<protein>
    <submittedName>
        <fullName evidence="1">Uncharacterized protein</fullName>
    </submittedName>
</protein>
<keyword evidence="2" id="KW-1185">Reference proteome</keyword>
<dbReference type="PANTHER" id="PTHR46513">
    <property type="entry name" value="VITELLOGENIN RECEPTOR-LIKE PROTEIN-RELATED-RELATED"/>
    <property type="match status" value="1"/>
</dbReference>
<proteinExistence type="predicted"/>
<dbReference type="Proteomes" id="UP001159427">
    <property type="component" value="Unassembled WGS sequence"/>
</dbReference>
<reference evidence="1 2" key="1">
    <citation type="submission" date="2022-05" db="EMBL/GenBank/DDBJ databases">
        <authorList>
            <consortium name="Genoscope - CEA"/>
            <person name="William W."/>
        </authorList>
    </citation>
    <scope>NUCLEOTIDE SEQUENCE [LARGE SCALE GENOMIC DNA]</scope>
</reference>
<sequence>NFLYWTDWIDYTVYRANKDSAADVTVFVTGIGQPMDIHGYNLSEKTTPVLLTLPEQLAREETDQIVIIMIKRKITFASVMIITVLSLENPCSSSFGGCSHLCLLRPNGYLCSCPDQLA</sequence>
<dbReference type="InterPro" id="IPR050778">
    <property type="entry name" value="Cueball_EGF_LRP_Nidogen"/>
</dbReference>
<feature type="non-terminal residue" evidence="1">
    <location>
        <position position="1"/>
    </location>
</feature>
<name>A0ABN8MC39_9CNID</name>
<dbReference type="PANTHER" id="PTHR46513:SF13">
    <property type="entry name" value="EGF-LIKE DOMAIN-CONTAINING PROTEIN"/>
    <property type="match status" value="1"/>
</dbReference>
<evidence type="ECO:0000313" key="1">
    <source>
        <dbReference type="EMBL" id="CAH3025375.1"/>
    </source>
</evidence>
<comment type="caution">
    <text evidence="1">The sequence shown here is derived from an EMBL/GenBank/DDBJ whole genome shotgun (WGS) entry which is preliminary data.</text>
</comment>
<gene>
    <name evidence="1" type="ORF">PEVE_00025853</name>
</gene>
<evidence type="ECO:0000313" key="2">
    <source>
        <dbReference type="Proteomes" id="UP001159427"/>
    </source>
</evidence>
<dbReference type="Gene3D" id="2.120.10.30">
    <property type="entry name" value="TolB, C-terminal domain"/>
    <property type="match status" value="1"/>
</dbReference>
<dbReference type="EMBL" id="CALNXI010000349">
    <property type="protein sequence ID" value="CAH3025375.1"/>
    <property type="molecule type" value="Genomic_DNA"/>
</dbReference>
<organism evidence="1 2">
    <name type="scientific">Porites evermanni</name>
    <dbReference type="NCBI Taxonomy" id="104178"/>
    <lineage>
        <taxon>Eukaryota</taxon>
        <taxon>Metazoa</taxon>
        <taxon>Cnidaria</taxon>
        <taxon>Anthozoa</taxon>
        <taxon>Hexacorallia</taxon>
        <taxon>Scleractinia</taxon>
        <taxon>Fungiina</taxon>
        <taxon>Poritidae</taxon>
        <taxon>Porites</taxon>
    </lineage>
</organism>
<accession>A0ABN8MC39</accession>
<dbReference type="SUPFAM" id="SSF57196">
    <property type="entry name" value="EGF/Laminin"/>
    <property type="match status" value="1"/>
</dbReference>
<dbReference type="Gene3D" id="2.10.25.10">
    <property type="entry name" value="Laminin"/>
    <property type="match status" value="1"/>
</dbReference>
<dbReference type="InterPro" id="IPR011042">
    <property type="entry name" value="6-blade_b-propeller_TolB-like"/>
</dbReference>